<dbReference type="EMBL" id="LT629701">
    <property type="protein sequence ID" value="SDM68739.1"/>
    <property type="molecule type" value="Genomic_DNA"/>
</dbReference>
<organism evidence="1 2">
    <name type="scientific">Allokutzneria albata</name>
    <name type="common">Kibdelosporangium albatum</name>
    <dbReference type="NCBI Taxonomy" id="211114"/>
    <lineage>
        <taxon>Bacteria</taxon>
        <taxon>Bacillati</taxon>
        <taxon>Actinomycetota</taxon>
        <taxon>Actinomycetes</taxon>
        <taxon>Pseudonocardiales</taxon>
        <taxon>Pseudonocardiaceae</taxon>
        <taxon>Allokutzneria</taxon>
    </lineage>
</organism>
<reference evidence="1 2" key="1">
    <citation type="submission" date="2016-10" db="EMBL/GenBank/DDBJ databases">
        <authorList>
            <person name="de Groot N.N."/>
        </authorList>
    </citation>
    <scope>NUCLEOTIDE SEQUENCE [LARGE SCALE GENOMIC DNA]</scope>
    <source>
        <strain evidence="1 2">DSM 44149</strain>
    </source>
</reference>
<dbReference type="OrthoDB" id="3576083at2"/>
<keyword evidence="2" id="KW-1185">Reference proteome</keyword>
<dbReference type="RefSeq" id="WP_030429605.1">
    <property type="nucleotide sequence ID" value="NZ_JOEF01000007.1"/>
</dbReference>
<dbReference type="AlphaFoldDB" id="A0A1G9V997"/>
<name>A0A1G9V997_ALLAB</name>
<evidence type="ECO:0000313" key="2">
    <source>
        <dbReference type="Proteomes" id="UP000183376"/>
    </source>
</evidence>
<evidence type="ECO:0000313" key="1">
    <source>
        <dbReference type="EMBL" id="SDM68739.1"/>
    </source>
</evidence>
<accession>A0A1G9V997</accession>
<protein>
    <submittedName>
        <fullName evidence="1">Uncharacterized protein</fullName>
    </submittedName>
</protein>
<sequence length="193" mass="21823">MGRDSKDLTTLLRVLAGRIEDGQLAHRWGDLAAQDPWELERNLLGYLAKHAIPLRDEEIALLPEGRIKPDGIQIRRLTRWRPSDPVPKYRFTPLDPDDSPAERHLLGRAPDRPTLRRIRKALRSPANEAAIAQETVVYVAECTPDSDISRLHGFLDVSRHGEQTQVVAEGEELPPYHADALAVGRLIWTRGRD</sequence>
<dbReference type="Proteomes" id="UP000183376">
    <property type="component" value="Chromosome I"/>
</dbReference>
<proteinExistence type="predicted"/>
<dbReference type="eggNOG" id="ENOG50301XD">
    <property type="taxonomic scope" value="Bacteria"/>
</dbReference>
<gene>
    <name evidence="1" type="ORF">SAMN04489726_2911</name>
</gene>